<dbReference type="InterPro" id="IPR009094">
    <property type="entry name" value="DiS-bond_isomerase_DsbC/G_N_sf"/>
</dbReference>
<dbReference type="NCBIfam" id="NF008657">
    <property type="entry name" value="PRK11657.1"/>
    <property type="match status" value="1"/>
</dbReference>
<comment type="caution">
    <text evidence="3">The sequence shown here is derived from an EMBL/GenBank/DDBJ whole genome shotgun (WGS) entry which is preliminary data.</text>
</comment>
<dbReference type="CDD" id="cd03020">
    <property type="entry name" value="DsbA_DsbC_DsbG"/>
    <property type="match status" value="1"/>
</dbReference>
<dbReference type="InterPro" id="IPR012336">
    <property type="entry name" value="Thioredoxin-like_fold"/>
</dbReference>
<evidence type="ECO:0000313" key="3">
    <source>
        <dbReference type="EMBL" id="PAU76697.1"/>
    </source>
</evidence>
<dbReference type="Gene3D" id="3.10.450.70">
    <property type="entry name" value="Disulphide bond isomerase, DsbC/G, N-terminal"/>
    <property type="match status" value="1"/>
</dbReference>
<protein>
    <recommendedName>
        <fullName evidence="1">Thiol:disulfide interchange protein</fullName>
    </recommendedName>
</protein>
<keyword evidence="4" id="KW-1185">Reference proteome</keyword>
<keyword evidence="1" id="KW-0676">Redox-active center</keyword>
<dbReference type="PANTHER" id="PTHR35272">
    <property type="entry name" value="THIOL:DISULFIDE INTERCHANGE PROTEIN DSBC-RELATED"/>
    <property type="match status" value="1"/>
</dbReference>
<dbReference type="InterPro" id="IPR033954">
    <property type="entry name" value="DiS-bond_Isoase_DsbC/G"/>
</dbReference>
<name>A0A2A2EWG7_9GAMM</name>
<dbReference type="PANTHER" id="PTHR35272:SF4">
    <property type="entry name" value="THIOL:DISULFIDE INTERCHANGE PROTEIN DSBG"/>
    <property type="match status" value="1"/>
</dbReference>
<dbReference type="OrthoDB" id="5298214at2"/>
<accession>A0A2A2EWG7</accession>
<dbReference type="Pfam" id="PF13098">
    <property type="entry name" value="Thioredoxin_2"/>
    <property type="match status" value="1"/>
</dbReference>
<dbReference type="SUPFAM" id="SSF54423">
    <property type="entry name" value="DsbC/DsbG N-terminal domain-like"/>
    <property type="match status" value="1"/>
</dbReference>
<dbReference type="Proteomes" id="UP000217771">
    <property type="component" value="Unassembled WGS sequence"/>
</dbReference>
<evidence type="ECO:0000313" key="4">
    <source>
        <dbReference type="Proteomes" id="UP000217771"/>
    </source>
</evidence>
<keyword evidence="1" id="KW-0574">Periplasm</keyword>
<dbReference type="AlphaFoldDB" id="A0A2A2EWG7"/>
<dbReference type="RefSeq" id="WP_095621086.1">
    <property type="nucleotide sequence ID" value="NZ_NSKB01000004.1"/>
</dbReference>
<feature type="signal peptide" evidence="1">
    <location>
        <begin position="1"/>
        <end position="22"/>
    </location>
</feature>
<dbReference type="Gene3D" id="3.40.30.10">
    <property type="entry name" value="Glutaredoxin"/>
    <property type="match status" value="1"/>
</dbReference>
<feature type="domain" description="Thioredoxin-like fold" evidence="2">
    <location>
        <begin position="120"/>
        <end position="246"/>
    </location>
</feature>
<comment type="function">
    <text evidence="1">Required for disulfide bond formation in some periplasmic proteins. Acts by transferring its disulfide bond to other proteins and is reduced in the process.</text>
</comment>
<evidence type="ECO:0000259" key="2">
    <source>
        <dbReference type="Pfam" id="PF13098"/>
    </source>
</evidence>
<proteinExistence type="inferred from homology"/>
<gene>
    <name evidence="3" type="ORF">CK498_11965</name>
</gene>
<comment type="similarity">
    <text evidence="1">Belongs to the thioredoxin family. DsbC subfamily.</text>
</comment>
<keyword evidence="1" id="KW-0732">Signal</keyword>
<dbReference type="GO" id="GO:0042597">
    <property type="term" value="C:periplasmic space"/>
    <property type="evidence" value="ECO:0007669"/>
    <property type="project" value="UniProtKB-SubCell"/>
</dbReference>
<sequence length="252" mass="27658">MRHPLVLTSTLLAWSLATPALADDHWPAPVQALAEQGLMIHTEFDAPGGLRGFASSYPTGEATIYLMPDGEHAIVGTLVDEQGSDLSSPALDRYVRAEQYAEVWQDLEASHWIADGDPEATRIVYTFTDPNCPFCRQLWQATRPWVDAGEVQLRHVMVGILRSDSPAQAAVLLGSDDPAAALDEHHRQQTDLAIEAQPRAIEEQVYTNNQLFESLGFMATPTTLFQAGDRIERIEGMPDAERLEQAMGGPAP</sequence>
<evidence type="ECO:0000256" key="1">
    <source>
        <dbReference type="RuleBase" id="RU364038"/>
    </source>
</evidence>
<organism evidence="3 4">
    <name type="scientific">Halomonas salipaludis</name>
    <dbReference type="NCBI Taxonomy" id="2032625"/>
    <lineage>
        <taxon>Bacteria</taxon>
        <taxon>Pseudomonadati</taxon>
        <taxon>Pseudomonadota</taxon>
        <taxon>Gammaproteobacteria</taxon>
        <taxon>Oceanospirillales</taxon>
        <taxon>Halomonadaceae</taxon>
        <taxon>Halomonas</taxon>
    </lineage>
</organism>
<dbReference type="SUPFAM" id="SSF52833">
    <property type="entry name" value="Thioredoxin-like"/>
    <property type="match status" value="1"/>
</dbReference>
<reference evidence="3 4" key="1">
    <citation type="submission" date="2017-08" db="EMBL/GenBank/DDBJ databases">
        <title>Halomonas alkalisoli sp. nov., isolated from saline alkaline soil.</title>
        <authorList>
            <person name="Wang D."/>
            <person name="Zhang G."/>
        </authorList>
    </citation>
    <scope>NUCLEOTIDE SEQUENCE [LARGE SCALE GENOMIC DNA]</scope>
    <source>
        <strain evidence="3 4">WRN001</strain>
    </source>
</reference>
<comment type="subcellular location">
    <subcellularLocation>
        <location evidence="1">Periplasm</location>
    </subcellularLocation>
</comment>
<dbReference type="InterPro" id="IPR051470">
    <property type="entry name" value="Thiol:disulfide_interchange"/>
</dbReference>
<dbReference type="EMBL" id="NSKB01000004">
    <property type="protein sequence ID" value="PAU76697.1"/>
    <property type="molecule type" value="Genomic_DNA"/>
</dbReference>
<feature type="chain" id="PRO_5011822291" description="Thiol:disulfide interchange protein" evidence="1">
    <location>
        <begin position="23"/>
        <end position="252"/>
    </location>
</feature>
<dbReference type="InterPro" id="IPR036249">
    <property type="entry name" value="Thioredoxin-like_sf"/>
</dbReference>